<evidence type="ECO:0000256" key="10">
    <source>
        <dbReference type="ARBA" id="ARBA00073545"/>
    </source>
</evidence>
<evidence type="ECO:0000313" key="14">
    <source>
        <dbReference type="Proteomes" id="UP001431209"/>
    </source>
</evidence>
<dbReference type="SUPFAM" id="SSF53150">
    <property type="entry name" value="DNA repair protein MutS, domain II"/>
    <property type="match status" value="1"/>
</dbReference>
<evidence type="ECO:0000256" key="9">
    <source>
        <dbReference type="ARBA" id="ARBA00023242"/>
    </source>
</evidence>
<proteinExistence type="inferred from homology"/>
<dbReference type="GO" id="GO:0030983">
    <property type="term" value="F:mismatched DNA binding"/>
    <property type="evidence" value="ECO:0007669"/>
    <property type="project" value="InterPro"/>
</dbReference>
<evidence type="ECO:0000256" key="4">
    <source>
        <dbReference type="ARBA" id="ARBA00022741"/>
    </source>
</evidence>
<evidence type="ECO:0000256" key="6">
    <source>
        <dbReference type="ARBA" id="ARBA00022840"/>
    </source>
</evidence>
<dbReference type="InterPro" id="IPR007696">
    <property type="entry name" value="DNA_mismatch_repair_MutS_core"/>
</dbReference>
<dbReference type="Pfam" id="PF00488">
    <property type="entry name" value="MutS_V"/>
    <property type="match status" value="1"/>
</dbReference>
<keyword evidence="5" id="KW-0227">DNA damage</keyword>
<dbReference type="InterPro" id="IPR007861">
    <property type="entry name" value="DNA_mismatch_repair_MutS_clamp"/>
</dbReference>
<dbReference type="InterPro" id="IPR011184">
    <property type="entry name" value="DNA_mismatch_repair_Msh2"/>
</dbReference>
<dbReference type="FunFam" id="3.30.420.110:FF:000002">
    <property type="entry name" value="DNA mismatch repair protein"/>
    <property type="match status" value="1"/>
</dbReference>
<dbReference type="SUPFAM" id="SSF48334">
    <property type="entry name" value="DNA repair protein MutS, domain III"/>
    <property type="match status" value="1"/>
</dbReference>
<dbReference type="InterPro" id="IPR007860">
    <property type="entry name" value="DNA_mmatch_repair_MutS_con_dom"/>
</dbReference>
<dbReference type="InterPro" id="IPR045076">
    <property type="entry name" value="MutS"/>
</dbReference>
<dbReference type="InterPro" id="IPR000432">
    <property type="entry name" value="DNA_mismatch_repair_MutS_C"/>
</dbReference>
<dbReference type="InterPro" id="IPR036187">
    <property type="entry name" value="DNA_mismatch_repair_MutS_sf"/>
</dbReference>
<evidence type="ECO:0000256" key="8">
    <source>
        <dbReference type="ARBA" id="ARBA00023204"/>
    </source>
</evidence>
<name>A0AAW2YUS4_9EUKA</name>
<gene>
    <name evidence="13" type="ORF">AKO1_006814</name>
</gene>
<evidence type="ECO:0000259" key="12">
    <source>
        <dbReference type="PROSITE" id="PS00486"/>
    </source>
</evidence>
<dbReference type="GO" id="GO:0006298">
    <property type="term" value="P:mismatch repair"/>
    <property type="evidence" value="ECO:0007669"/>
    <property type="project" value="InterPro"/>
</dbReference>
<dbReference type="AlphaFoldDB" id="A0AAW2YUS4"/>
<dbReference type="Pfam" id="PF05192">
    <property type="entry name" value="MutS_III"/>
    <property type="match status" value="1"/>
</dbReference>
<keyword evidence="6" id="KW-0067">ATP-binding</keyword>
<keyword evidence="8" id="KW-0234">DNA repair</keyword>
<feature type="coiled-coil region" evidence="11">
    <location>
        <begin position="320"/>
        <end position="347"/>
    </location>
</feature>
<dbReference type="PIRSF" id="PIRSF005813">
    <property type="entry name" value="MSH2"/>
    <property type="match status" value="1"/>
</dbReference>
<comment type="subcellular location">
    <subcellularLocation>
        <location evidence="1">Nucleus</location>
    </subcellularLocation>
</comment>
<evidence type="ECO:0000256" key="11">
    <source>
        <dbReference type="SAM" id="Coils"/>
    </source>
</evidence>
<feature type="domain" description="DNA mismatch repair proteins mutS family" evidence="12">
    <location>
        <begin position="600"/>
        <end position="616"/>
    </location>
</feature>
<dbReference type="EMBL" id="JAOPGA020000668">
    <property type="protein sequence ID" value="KAL0480561.1"/>
    <property type="molecule type" value="Genomic_DNA"/>
</dbReference>
<dbReference type="Gene3D" id="3.30.420.110">
    <property type="entry name" value="MutS, connector domain"/>
    <property type="match status" value="1"/>
</dbReference>
<sequence>MAIQLVQKDNVNTIGCAFVNTSLRRISVCEFFDNDQFSNLEAAIVQIGAKEALMYQEPDSYAHNKIVDVLKRSDVVLSDAKKSHFKTDTIEQDLSRLLKSSIKNFLEILEKKHVMGAVACLIHYLDMMGDQNNYGYYDLATFDLDQFMKLDSSAVKALNLVPQPTDTNKSMNLFGLLNHCRTGMGSRRLMQWIRQPLLNIELINQRHDLVSVFIEDTVLRKTIQDEHFKKIPDLDRLIKRFQKVRANLEDLVKLYQFVVRIPDIQKCLSTFEGEEHIKTLLDEKYTDNFTCVIEDFQRFEDLVETTIDLKAAQNNEYLINADIDQELKELKIERDSIQSEIESTYERINKQFNIDAKLEKNKQLGYHMQISSKDEKNMRGGSNYISLGTIQSKVKFTTSELQELSNEYKITSEKYDAKQSSLVEQCIKIAASFIPVMEIVSELVAEMDILISFAHQSLNAQKPYTRPIMQSHKDTSKVAKMELLEARHPCLESQDIVLNNVSVSGFIPNDVKMIQGKSDFVIITGPNMGGKSTFIRMIGVVALMAQIGCYVPCNEGSTVTTRDCILARVGASDSQFRGISTFMAEMLETATILQNATQDSLIIIDELGRGTSTFDGFGLAWAISEHIITDKKSMTVFATHFHELTAIGDEDVYPNVCNMHVVAEARENSITMLYKLAQGPCEKSFGIHVAQLAKFPDQVVQVAKRKVEELENAEESEGDPKRIRHDEEVMRDALREFCLIKQDEHMNEKLQALKQKIQDAASSDATLKSTLDKIKV</sequence>
<dbReference type="Pfam" id="PF05190">
    <property type="entry name" value="MutS_IV"/>
    <property type="match status" value="1"/>
</dbReference>
<dbReference type="FunFam" id="1.10.1420.10:FF:000003">
    <property type="entry name" value="DNA mismatch repair protein"/>
    <property type="match status" value="1"/>
</dbReference>
<evidence type="ECO:0000256" key="3">
    <source>
        <dbReference type="ARBA" id="ARBA00019549"/>
    </source>
</evidence>
<dbReference type="SUPFAM" id="SSF52540">
    <property type="entry name" value="P-loop containing nucleoside triphosphate hydrolases"/>
    <property type="match status" value="1"/>
</dbReference>
<keyword evidence="11" id="KW-0175">Coiled coil</keyword>
<dbReference type="NCBIfam" id="NF003810">
    <property type="entry name" value="PRK05399.1"/>
    <property type="match status" value="1"/>
</dbReference>
<dbReference type="PROSITE" id="PS00486">
    <property type="entry name" value="DNA_MISMATCH_REPAIR_2"/>
    <property type="match status" value="1"/>
</dbReference>
<dbReference type="SMART" id="SM00534">
    <property type="entry name" value="MUTSac"/>
    <property type="match status" value="1"/>
</dbReference>
<dbReference type="InterPro" id="IPR036678">
    <property type="entry name" value="MutS_con_dom_sf"/>
</dbReference>
<evidence type="ECO:0000256" key="7">
    <source>
        <dbReference type="ARBA" id="ARBA00023125"/>
    </source>
</evidence>
<comment type="caution">
    <text evidence="13">The sequence shown here is derived from an EMBL/GenBank/DDBJ whole genome shotgun (WGS) entry which is preliminary data.</text>
</comment>
<dbReference type="PANTHER" id="PTHR11361">
    <property type="entry name" value="DNA MISMATCH REPAIR PROTEIN MUTS FAMILY MEMBER"/>
    <property type="match status" value="1"/>
</dbReference>
<evidence type="ECO:0000256" key="2">
    <source>
        <dbReference type="ARBA" id="ARBA00006271"/>
    </source>
</evidence>
<dbReference type="SMART" id="SM00533">
    <property type="entry name" value="MUTSd"/>
    <property type="match status" value="1"/>
</dbReference>
<accession>A0AAW2YUS4</accession>
<keyword evidence="4" id="KW-0547">Nucleotide-binding</keyword>
<organism evidence="13 14">
    <name type="scientific">Acrasis kona</name>
    <dbReference type="NCBI Taxonomy" id="1008807"/>
    <lineage>
        <taxon>Eukaryota</taxon>
        <taxon>Discoba</taxon>
        <taxon>Heterolobosea</taxon>
        <taxon>Tetramitia</taxon>
        <taxon>Eutetramitia</taxon>
        <taxon>Acrasidae</taxon>
        <taxon>Acrasis</taxon>
    </lineage>
</organism>
<reference evidence="13 14" key="1">
    <citation type="submission" date="2024-03" db="EMBL/GenBank/DDBJ databases">
        <title>The Acrasis kona genome and developmental transcriptomes reveal deep origins of eukaryotic multicellular pathways.</title>
        <authorList>
            <person name="Sheikh S."/>
            <person name="Fu C.-J."/>
            <person name="Brown M.W."/>
            <person name="Baldauf S.L."/>
        </authorList>
    </citation>
    <scope>NUCLEOTIDE SEQUENCE [LARGE SCALE GENOMIC DNA]</scope>
    <source>
        <strain evidence="13 14">ATCC MYA-3509</strain>
    </source>
</reference>
<dbReference type="InterPro" id="IPR027417">
    <property type="entry name" value="P-loop_NTPase"/>
</dbReference>
<keyword evidence="7" id="KW-0238">DNA-binding</keyword>
<dbReference type="GO" id="GO:0005524">
    <property type="term" value="F:ATP binding"/>
    <property type="evidence" value="ECO:0007669"/>
    <property type="project" value="UniProtKB-KW"/>
</dbReference>
<evidence type="ECO:0000256" key="1">
    <source>
        <dbReference type="ARBA" id="ARBA00004123"/>
    </source>
</evidence>
<comment type="similarity">
    <text evidence="2">Belongs to the DNA mismatch repair MutS family.</text>
</comment>
<dbReference type="PANTHER" id="PTHR11361:SF35">
    <property type="entry name" value="DNA MISMATCH REPAIR PROTEIN MSH2"/>
    <property type="match status" value="1"/>
</dbReference>
<feature type="coiled-coil region" evidence="11">
    <location>
        <begin position="394"/>
        <end position="421"/>
    </location>
</feature>
<evidence type="ECO:0000313" key="13">
    <source>
        <dbReference type="EMBL" id="KAL0480561.1"/>
    </source>
</evidence>
<evidence type="ECO:0000256" key="5">
    <source>
        <dbReference type="ARBA" id="ARBA00022763"/>
    </source>
</evidence>
<dbReference type="Proteomes" id="UP001431209">
    <property type="component" value="Unassembled WGS sequence"/>
</dbReference>
<keyword evidence="9" id="KW-0539">Nucleus</keyword>
<dbReference type="Gene3D" id="1.10.1420.10">
    <property type="match status" value="2"/>
</dbReference>
<dbReference type="GO" id="GO:0006312">
    <property type="term" value="P:mitotic recombination"/>
    <property type="evidence" value="ECO:0007669"/>
    <property type="project" value="TreeGrafter"/>
</dbReference>
<protein>
    <recommendedName>
        <fullName evidence="10">DNA mismatch repair protein MSH2</fullName>
    </recommendedName>
    <alternativeName>
        <fullName evidence="3">DNA mismatch repair protein Msh2</fullName>
    </alternativeName>
</protein>
<dbReference type="GO" id="GO:0140664">
    <property type="term" value="F:ATP-dependent DNA damage sensor activity"/>
    <property type="evidence" value="ECO:0007669"/>
    <property type="project" value="InterPro"/>
</dbReference>
<dbReference type="Gene3D" id="3.40.50.300">
    <property type="entry name" value="P-loop containing nucleotide triphosphate hydrolases"/>
    <property type="match status" value="1"/>
</dbReference>
<dbReference type="GO" id="GO:0032301">
    <property type="term" value="C:MutSalpha complex"/>
    <property type="evidence" value="ECO:0007669"/>
    <property type="project" value="TreeGrafter"/>
</dbReference>
<dbReference type="Pfam" id="PF05188">
    <property type="entry name" value="MutS_II"/>
    <property type="match status" value="1"/>
</dbReference>
<keyword evidence="14" id="KW-1185">Reference proteome</keyword>